<protein>
    <submittedName>
        <fullName evidence="4">Uncharacterized protein</fullName>
    </submittedName>
</protein>
<evidence type="ECO:0000256" key="3">
    <source>
        <dbReference type="SAM" id="SignalP"/>
    </source>
</evidence>
<evidence type="ECO:0000313" key="5">
    <source>
        <dbReference type="Proteomes" id="UP000828390"/>
    </source>
</evidence>
<evidence type="ECO:0000256" key="2">
    <source>
        <dbReference type="SAM" id="Phobius"/>
    </source>
</evidence>
<feature type="region of interest" description="Disordered" evidence="1">
    <location>
        <begin position="481"/>
        <end position="501"/>
    </location>
</feature>
<reference evidence="4" key="2">
    <citation type="submission" date="2020-11" db="EMBL/GenBank/DDBJ databases">
        <authorList>
            <person name="McCartney M.A."/>
            <person name="Auch B."/>
            <person name="Kono T."/>
            <person name="Mallez S."/>
            <person name="Becker A."/>
            <person name="Gohl D.M."/>
            <person name="Silverstein K.A.T."/>
            <person name="Koren S."/>
            <person name="Bechman K.B."/>
            <person name="Herman A."/>
            <person name="Abrahante J.E."/>
            <person name="Garbe J."/>
        </authorList>
    </citation>
    <scope>NUCLEOTIDE SEQUENCE</scope>
    <source>
        <strain evidence="4">Duluth1</strain>
        <tissue evidence="4">Whole animal</tissue>
    </source>
</reference>
<gene>
    <name evidence="4" type="ORF">DPMN_077417</name>
</gene>
<comment type="caution">
    <text evidence="4">The sequence shown here is derived from an EMBL/GenBank/DDBJ whole genome shotgun (WGS) entry which is preliminary data.</text>
</comment>
<feature type="compositionally biased region" description="Polar residues" evidence="1">
    <location>
        <begin position="492"/>
        <end position="501"/>
    </location>
</feature>
<dbReference type="EMBL" id="JAIWYP010000015">
    <property type="protein sequence ID" value="KAH3702399.1"/>
    <property type="molecule type" value="Genomic_DNA"/>
</dbReference>
<feature type="transmembrane region" description="Helical" evidence="2">
    <location>
        <begin position="404"/>
        <end position="427"/>
    </location>
</feature>
<feature type="chain" id="PRO_5038701613" evidence="3">
    <location>
        <begin position="20"/>
        <end position="625"/>
    </location>
</feature>
<keyword evidence="2" id="KW-0472">Membrane</keyword>
<feature type="signal peptide" evidence="3">
    <location>
        <begin position="1"/>
        <end position="19"/>
    </location>
</feature>
<reference evidence="4" key="1">
    <citation type="journal article" date="2019" name="bioRxiv">
        <title>The Genome of the Zebra Mussel, Dreissena polymorpha: A Resource for Invasive Species Research.</title>
        <authorList>
            <person name="McCartney M.A."/>
            <person name="Auch B."/>
            <person name="Kono T."/>
            <person name="Mallez S."/>
            <person name="Zhang Y."/>
            <person name="Obille A."/>
            <person name="Becker A."/>
            <person name="Abrahante J.E."/>
            <person name="Garbe J."/>
            <person name="Badalamenti J.P."/>
            <person name="Herman A."/>
            <person name="Mangelson H."/>
            <person name="Liachko I."/>
            <person name="Sullivan S."/>
            <person name="Sone E.D."/>
            <person name="Koren S."/>
            <person name="Silverstein K.A.T."/>
            <person name="Beckman K.B."/>
            <person name="Gohl D.M."/>
        </authorList>
    </citation>
    <scope>NUCLEOTIDE SEQUENCE</scope>
    <source>
        <strain evidence="4">Duluth1</strain>
        <tissue evidence="4">Whole animal</tissue>
    </source>
</reference>
<keyword evidence="2" id="KW-0812">Transmembrane</keyword>
<accession>A0A9D3YP92</accession>
<keyword evidence="3" id="KW-0732">Signal</keyword>
<evidence type="ECO:0000313" key="4">
    <source>
        <dbReference type="EMBL" id="KAH3702399.1"/>
    </source>
</evidence>
<sequence>MEWQGLIGFILLLNQSIKAEQFTLSSDSTPWLLSFCDLAEPRLAYKNAHFEVEEEIDVLSNNAEAWLGFVSLKVVLLCICVFNGEYFLSNTLTHWHDVKCNMAEPELDYQNNRFEIKESIQMLPSRSEAWVGYISTKVPFLLLGCAKLTKEQIYTVQSIGYCHNVCGGGLFGTIAMASSAQFQCRCVLRSVDILLKQCFGMTNTLCTDCWPIYTQTTVTAVKELGSIDNLGLSTIDCLTYYYPTFHWSRCEDTQRKVMCSKQNYTDSTAKASVIDKSEITWRTGIPHCLKYNMYPASQCSIMNAGFGLPESQPYWTGVIRAHTLVKKSTICNGTSIPEEGYAWITDNDKTIHLSFLDVKQAICVEANATPLSTTTILKTQDSTHSTYANHVEDQISTNVDSNSVGVGVGVSVAVLFAVGGAVIVIVLKRRGLLPCRLESNNAKTNSESRECASKSNESYEDEIKNHNNCIMEKCAQSVDEREAHKNKADQPNVGNTETDNYNSIDEIDEHYQSVKDEFVYTNKALQSGTYSRKPDNVYNKLKLDLPGDDAHVGRLGHNISKAGSDYDTTAVARRNDGDGDYSHIPHPDSTTCARLNGLKDDYEVINGQKIKFSPSDSADYAHVRV</sequence>
<organism evidence="4 5">
    <name type="scientific">Dreissena polymorpha</name>
    <name type="common">Zebra mussel</name>
    <name type="synonym">Mytilus polymorpha</name>
    <dbReference type="NCBI Taxonomy" id="45954"/>
    <lineage>
        <taxon>Eukaryota</taxon>
        <taxon>Metazoa</taxon>
        <taxon>Spiralia</taxon>
        <taxon>Lophotrochozoa</taxon>
        <taxon>Mollusca</taxon>
        <taxon>Bivalvia</taxon>
        <taxon>Autobranchia</taxon>
        <taxon>Heteroconchia</taxon>
        <taxon>Euheterodonta</taxon>
        <taxon>Imparidentia</taxon>
        <taxon>Neoheterodontei</taxon>
        <taxon>Myida</taxon>
        <taxon>Dreissenoidea</taxon>
        <taxon>Dreissenidae</taxon>
        <taxon>Dreissena</taxon>
    </lineage>
</organism>
<dbReference type="AlphaFoldDB" id="A0A9D3YP92"/>
<keyword evidence="2" id="KW-1133">Transmembrane helix</keyword>
<dbReference type="Proteomes" id="UP000828390">
    <property type="component" value="Unassembled WGS sequence"/>
</dbReference>
<proteinExistence type="predicted"/>
<name>A0A9D3YP92_DREPO</name>
<evidence type="ECO:0000256" key="1">
    <source>
        <dbReference type="SAM" id="MobiDB-lite"/>
    </source>
</evidence>
<keyword evidence="5" id="KW-1185">Reference proteome</keyword>